<accession>A0ABX0TX57</accession>
<reference evidence="3 4" key="1">
    <citation type="submission" date="2020-03" db="EMBL/GenBank/DDBJ databases">
        <title>Genomic Encyclopedia of Type Strains, Phase III (KMG-III): the genomes of soil and plant-associated and newly described type strains.</title>
        <authorList>
            <person name="Whitman W."/>
        </authorList>
    </citation>
    <scope>NUCLEOTIDE SEQUENCE [LARGE SCALE GENOMIC DNA]</scope>
    <source>
        <strain evidence="3 4">CECT 8804</strain>
    </source>
</reference>
<evidence type="ECO:0000313" key="4">
    <source>
        <dbReference type="Proteomes" id="UP000727456"/>
    </source>
</evidence>
<dbReference type="Proteomes" id="UP000727456">
    <property type="component" value="Unassembled WGS sequence"/>
</dbReference>
<evidence type="ECO:0000256" key="1">
    <source>
        <dbReference type="SAM" id="SignalP"/>
    </source>
</evidence>
<dbReference type="RefSeq" id="WP_243843458.1">
    <property type="nucleotide sequence ID" value="NZ_JAAOZC010000007.1"/>
</dbReference>
<evidence type="ECO:0000259" key="2">
    <source>
        <dbReference type="Pfam" id="PF13628"/>
    </source>
</evidence>
<dbReference type="Pfam" id="PF13628">
    <property type="entry name" value="DUF4142"/>
    <property type="match status" value="1"/>
</dbReference>
<keyword evidence="4" id="KW-1185">Reference proteome</keyword>
<name>A0ABX0TX57_9SPHN</name>
<dbReference type="PANTHER" id="PTHR38593">
    <property type="entry name" value="BLR2558 PROTEIN"/>
    <property type="match status" value="1"/>
</dbReference>
<keyword evidence="1" id="KW-0732">Signal</keyword>
<evidence type="ECO:0000313" key="3">
    <source>
        <dbReference type="EMBL" id="NIJ09020.1"/>
    </source>
</evidence>
<feature type="domain" description="DUF4142" evidence="2">
    <location>
        <begin position="27"/>
        <end position="160"/>
    </location>
</feature>
<dbReference type="InterPro" id="IPR012347">
    <property type="entry name" value="Ferritin-like"/>
</dbReference>
<sequence>MNLRSGITAALAASVAFAGVAAAMPTSEYLMKAGAGDLYEKKASALVLSSSKDAGIKKFANMMITDHTKSTTMVKSAAMKSGLHPKPPMLSPDQKKMIADLTAAKGKDRDALYVSQQKTAHQMALETHQDYASTGDKPALKETAAKIVPVVQEHISMLNSMPM</sequence>
<protein>
    <submittedName>
        <fullName evidence="3">Membrane protein</fullName>
    </submittedName>
</protein>
<gene>
    <name evidence="3" type="ORF">FHS31_002650</name>
</gene>
<dbReference type="Gene3D" id="1.20.1260.10">
    <property type="match status" value="1"/>
</dbReference>
<comment type="caution">
    <text evidence="3">The sequence shown here is derived from an EMBL/GenBank/DDBJ whole genome shotgun (WGS) entry which is preliminary data.</text>
</comment>
<organism evidence="3 4">
    <name type="scientific">Sphingomonas vulcanisoli</name>
    <dbReference type="NCBI Taxonomy" id="1658060"/>
    <lineage>
        <taxon>Bacteria</taxon>
        <taxon>Pseudomonadati</taxon>
        <taxon>Pseudomonadota</taxon>
        <taxon>Alphaproteobacteria</taxon>
        <taxon>Sphingomonadales</taxon>
        <taxon>Sphingomonadaceae</taxon>
        <taxon>Sphingomonas</taxon>
    </lineage>
</organism>
<dbReference type="EMBL" id="JAAOZC010000007">
    <property type="protein sequence ID" value="NIJ09020.1"/>
    <property type="molecule type" value="Genomic_DNA"/>
</dbReference>
<feature type="chain" id="PRO_5047386263" evidence="1">
    <location>
        <begin position="19"/>
        <end position="163"/>
    </location>
</feature>
<dbReference type="PANTHER" id="PTHR38593:SF1">
    <property type="entry name" value="BLR2558 PROTEIN"/>
    <property type="match status" value="1"/>
</dbReference>
<feature type="signal peptide" evidence="1">
    <location>
        <begin position="1"/>
        <end position="18"/>
    </location>
</feature>
<proteinExistence type="predicted"/>
<dbReference type="InterPro" id="IPR025419">
    <property type="entry name" value="DUF4142"/>
</dbReference>